<keyword evidence="3" id="KW-1185">Reference proteome</keyword>
<dbReference type="EMBL" id="JASNJE010000045">
    <property type="protein sequence ID" value="MDK3075647.1"/>
    <property type="molecule type" value="Genomic_DNA"/>
</dbReference>
<evidence type="ECO:0000313" key="3">
    <source>
        <dbReference type="Proteomes" id="UP001227126"/>
    </source>
</evidence>
<evidence type="ECO:0008006" key="4">
    <source>
        <dbReference type="Google" id="ProtNLM"/>
    </source>
</evidence>
<organism evidence="2 3">
    <name type="scientific">Sedimentitalea xiamensis</name>
    <dbReference type="NCBI Taxonomy" id="3050037"/>
    <lineage>
        <taxon>Bacteria</taxon>
        <taxon>Pseudomonadati</taxon>
        <taxon>Pseudomonadota</taxon>
        <taxon>Alphaproteobacteria</taxon>
        <taxon>Rhodobacterales</taxon>
        <taxon>Paracoccaceae</taxon>
        <taxon>Sedimentitalea</taxon>
    </lineage>
</organism>
<reference evidence="2 3" key="1">
    <citation type="submission" date="2023-05" db="EMBL/GenBank/DDBJ databases">
        <title>Sedimentitalea sp. nov. JM2-8.</title>
        <authorList>
            <person name="Huang J."/>
        </authorList>
    </citation>
    <scope>NUCLEOTIDE SEQUENCE [LARGE SCALE GENOMIC DNA]</scope>
    <source>
        <strain evidence="2 3">JM2-8</strain>
    </source>
</reference>
<gene>
    <name evidence="2" type="ORF">QO034_21505</name>
</gene>
<accession>A0ABT7FKH2</accession>
<proteinExistence type="predicted"/>
<evidence type="ECO:0000313" key="2">
    <source>
        <dbReference type="EMBL" id="MDK3075647.1"/>
    </source>
</evidence>
<keyword evidence="1" id="KW-0732">Signal</keyword>
<protein>
    <recommendedName>
        <fullName evidence="4">Secreted protein</fullName>
    </recommendedName>
</protein>
<dbReference type="Proteomes" id="UP001227126">
    <property type="component" value="Unassembled WGS sequence"/>
</dbReference>
<evidence type="ECO:0000256" key="1">
    <source>
        <dbReference type="SAM" id="SignalP"/>
    </source>
</evidence>
<comment type="caution">
    <text evidence="2">The sequence shown here is derived from an EMBL/GenBank/DDBJ whole genome shotgun (WGS) entry which is preliminary data.</text>
</comment>
<feature type="chain" id="PRO_5045210981" description="Secreted protein" evidence="1">
    <location>
        <begin position="31"/>
        <end position="738"/>
    </location>
</feature>
<name>A0ABT7FKH2_9RHOB</name>
<sequence>MLRFGWQAPAIMRRIMAPLLLGIWCLPAEAQERQFLQGLNVAECRMWRDFLEFGERGVFGEDVLRGADAIAQQFWDASMQCNLLQDSAETAPFSGRVREENKRLIIEFTERLVLTLDYRNVATLVRQSKFLIENANRNAPDPELSVLVTEAQQALRYTEELIATREAVEQSGRDVLSNLRGALVTLTEHHTDDDVTVDSDEWPSNAGFGLALGVELETVPFRRIVFNLRGDDGRSVRKTAQMHYVRFANGASALPGAVPGKSATNIAEVLRDRKVIHCKVKPSMPADCAAKYPVNVLDPSVLRPPGARDSMERLINEAEAINSAIRTVYNSLGRDVQDNIERIEGEQAKHCSNMKDLRERIGEVLKTRPEGSTQVHAYENSNQAAIQDWLGRWAIRARCEAPNDLSPSPSIETDTRPVGGGLQGEELDQIAYAFADSGDIGPDQSDSMAKLSTIQKDLRREVSRRLFEQAELSRAEICGEPLIHTTRPIWWDDSNSDLERVWAIGVAHVRAPGCPSGVVWAPADAEPDGVTGDDRIAEVTPPSKIQPAFQPVDIAPEIDTSNKRSSKIGLEPVVDETFSTPTSIRKDFSDPLGEPIIEAECDKLFLVVSGVATAPTMGCLPDLGQPPDSVFAAMRFSGSGQVRPNDIKRLPEAVRALLPAAGERTCEDLGSAFETLVSDLPEGAPARAALQGEGRVFGEDEDGNIVLCRKRDETWISAPPELSGYLVLSPNKTELVFR</sequence>
<dbReference type="RefSeq" id="WP_284487567.1">
    <property type="nucleotide sequence ID" value="NZ_JASNJE010000045.1"/>
</dbReference>
<feature type="signal peptide" evidence="1">
    <location>
        <begin position="1"/>
        <end position="30"/>
    </location>
</feature>